<protein>
    <submittedName>
        <fullName evidence="1">Uncharacterized protein</fullName>
    </submittedName>
</protein>
<dbReference type="Proteomes" id="UP000198290">
    <property type="component" value="Chromosome"/>
</dbReference>
<accession>A0A3G9GCC9</accession>
<sequence length="38" mass="4370">MSTMSSATQNKAGISLFFVMTWKYHFIRDGLSVHLHAR</sequence>
<reference evidence="2" key="3">
    <citation type="journal article" date="2017" name="Plant Physiol. Biochem.">
        <title>Differential oxidative and antioxidative response of duckweed Lemna minor toward plant growth promoting/inhibiting bacteria.</title>
        <authorList>
            <person name="Ishizawa H."/>
            <person name="Kuroda M."/>
            <person name="Morikawa M."/>
            <person name="Ike M."/>
        </authorList>
    </citation>
    <scope>NUCLEOTIDE SEQUENCE [LARGE SCALE GENOMIC DNA]</scope>
    <source>
        <strain evidence="2">H3</strain>
    </source>
</reference>
<reference evidence="2" key="1">
    <citation type="journal article" date="2017" name="Biotechnol. Biofuels">
        <title>Evaluation of environmental bacterial communities as a factor affecting the growth of duckweed Lemna minor.</title>
        <authorList>
            <person name="Ishizawa H."/>
            <person name="Kuroda M."/>
            <person name="Morikawa M."/>
            <person name="Ike M."/>
        </authorList>
    </citation>
    <scope>NUCLEOTIDE SEQUENCE [LARGE SCALE GENOMIC DNA]</scope>
    <source>
        <strain evidence="2">H3</strain>
    </source>
</reference>
<organism evidence="1 2">
    <name type="scientific">Aquitalea magnusonii</name>
    <dbReference type="NCBI Taxonomy" id="332411"/>
    <lineage>
        <taxon>Bacteria</taxon>
        <taxon>Pseudomonadati</taxon>
        <taxon>Pseudomonadota</taxon>
        <taxon>Betaproteobacteria</taxon>
        <taxon>Neisseriales</taxon>
        <taxon>Chromobacteriaceae</taxon>
        <taxon>Aquitalea</taxon>
    </lineage>
</organism>
<name>A0A3G9GCC9_9NEIS</name>
<dbReference type="AlphaFoldDB" id="A0A3G9GCC9"/>
<keyword evidence="2" id="KW-1185">Reference proteome</keyword>
<dbReference type="EMBL" id="AP018823">
    <property type="protein sequence ID" value="BBF85530.1"/>
    <property type="molecule type" value="Genomic_DNA"/>
</dbReference>
<dbReference type="KEGG" id="amah:DLM_1914"/>
<evidence type="ECO:0000313" key="2">
    <source>
        <dbReference type="Proteomes" id="UP000198290"/>
    </source>
</evidence>
<proteinExistence type="predicted"/>
<evidence type="ECO:0000313" key="1">
    <source>
        <dbReference type="EMBL" id="BBF85530.1"/>
    </source>
</evidence>
<gene>
    <name evidence="1" type="ORF">DLM_1914</name>
</gene>
<reference evidence="1 2" key="2">
    <citation type="journal article" date="2017" name="Genome Announc.">
        <title>Draft genome sequence of Aquitalea magnusonii strain H3, a plant growth-promoting bacterium of duckweed Lemna minor.</title>
        <authorList>
            <person name="Ishizawa H."/>
            <person name="Kuroda M."/>
            <person name="Ike M."/>
        </authorList>
    </citation>
    <scope>NUCLEOTIDE SEQUENCE [LARGE SCALE GENOMIC DNA]</scope>
    <source>
        <strain evidence="1 2">H3</strain>
    </source>
</reference>